<sequence length="289" mass="30066">MPRADIFSLAIFASGVNSVPGVGEELSGRQSRPWWWRGAPFILLPLLIVGGFLVAFGFLHPRITAALDGSDQAVQTAAGDRSMGAAYTPGSLLLLGEPGDVRRGDVVVVDAGAWQREGQLVSRVVGIGGDTVLCCDHRDALVVNGIPVHEDYLGPDRGTFPFRVVVPPNSVFLLGDNRGNAFDSRAFADSPERAALPLSAVRGRVVAERGADGAERNLPQAGAFVTAGLAEPRPAETLPGPLTWAVVTGFGFGALAVVTGAAMVVARLVRRRASGGPRAVEPDAADSAS</sequence>
<dbReference type="EC" id="3.4.21.89" evidence="3"/>
<dbReference type="OrthoDB" id="7830750at2"/>
<dbReference type="GO" id="GO:0006465">
    <property type="term" value="P:signal peptide processing"/>
    <property type="evidence" value="ECO:0007669"/>
    <property type="project" value="InterPro"/>
</dbReference>
<feature type="transmembrane region" description="Helical" evidence="3">
    <location>
        <begin position="34"/>
        <end position="59"/>
    </location>
</feature>
<evidence type="ECO:0000313" key="5">
    <source>
        <dbReference type="EMBL" id="AXB45626.1"/>
    </source>
</evidence>
<keyword evidence="3" id="KW-0472">Membrane</keyword>
<comment type="caution">
    <text evidence="3">Lacks conserved residue(s) required for the propagation of feature annotation.</text>
</comment>
<dbReference type="GO" id="GO:0009003">
    <property type="term" value="F:signal peptidase activity"/>
    <property type="evidence" value="ECO:0007669"/>
    <property type="project" value="UniProtKB-EC"/>
</dbReference>
<dbReference type="InterPro" id="IPR036286">
    <property type="entry name" value="LexA/Signal_pep-like_sf"/>
</dbReference>
<gene>
    <name evidence="5" type="ORF">A4R43_26635</name>
</gene>
<dbReference type="Proteomes" id="UP000250434">
    <property type="component" value="Chromosome"/>
</dbReference>
<protein>
    <recommendedName>
        <fullName evidence="3">Signal peptidase I</fullName>
        <ecNumber evidence="3">3.4.21.89</ecNumber>
    </recommendedName>
</protein>
<dbReference type="GO" id="GO:0004252">
    <property type="term" value="F:serine-type endopeptidase activity"/>
    <property type="evidence" value="ECO:0007669"/>
    <property type="project" value="InterPro"/>
</dbReference>
<dbReference type="InterPro" id="IPR019533">
    <property type="entry name" value="Peptidase_S26"/>
</dbReference>
<dbReference type="GO" id="GO:0005886">
    <property type="term" value="C:plasma membrane"/>
    <property type="evidence" value="ECO:0007669"/>
    <property type="project" value="UniProtKB-SubCell"/>
</dbReference>
<comment type="similarity">
    <text evidence="2 3">Belongs to the peptidase S26 family.</text>
</comment>
<keyword evidence="3" id="KW-0812">Transmembrane</keyword>
<comment type="subcellular location">
    <subcellularLocation>
        <location evidence="1">Cell membrane</location>
        <topology evidence="1">Single-pass type II membrane protein</topology>
    </subcellularLocation>
    <subcellularLocation>
        <location evidence="3">Membrane</location>
        <topology evidence="3">Single-pass type II membrane protein</topology>
    </subcellularLocation>
</comment>
<dbReference type="EMBL" id="CP015163">
    <property type="protein sequence ID" value="AXB45626.1"/>
    <property type="molecule type" value="Genomic_DNA"/>
</dbReference>
<dbReference type="SUPFAM" id="SSF51306">
    <property type="entry name" value="LexA/Signal peptidase"/>
    <property type="match status" value="1"/>
</dbReference>
<comment type="catalytic activity">
    <reaction evidence="3">
        <text>Cleavage of hydrophobic, N-terminal signal or leader sequences from secreted and periplasmic proteins.</text>
        <dbReference type="EC" id="3.4.21.89"/>
    </reaction>
</comment>
<evidence type="ECO:0000256" key="3">
    <source>
        <dbReference type="RuleBase" id="RU362042"/>
    </source>
</evidence>
<reference evidence="5 6" key="1">
    <citation type="submission" date="2016-04" db="EMBL/GenBank/DDBJ databases">
        <title>Complete genome sequence and analysis of deep-sea sediment isolate, Amycolatopsis sp. WP1.</title>
        <authorList>
            <person name="Wang H."/>
            <person name="Chen S."/>
            <person name="Wu Q."/>
        </authorList>
    </citation>
    <scope>NUCLEOTIDE SEQUENCE [LARGE SCALE GENOMIC DNA]</scope>
    <source>
        <strain evidence="5 6">WP1</strain>
    </source>
</reference>
<dbReference type="PANTHER" id="PTHR43390">
    <property type="entry name" value="SIGNAL PEPTIDASE I"/>
    <property type="match status" value="1"/>
</dbReference>
<name>A0A344LC52_9PSEU</name>
<dbReference type="CDD" id="cd06530">
    <property type="entry name" value="S26_SPase_I"/>
    <property type="match status" value="1"/>
</dbReference>
<keyword evidence="3" id="KW-0378">Hydrolase</keyword>
<feature type="domain" description="Peptidase S26" evidence="4">
    <location>
        <begin position="81"/>
        <end position="206"/>
    </location>
</feature>
<dbReference type="AlphaFoldDB" id="A0A344LC52"/>
<feature type="transmembrane region" description="Helical" evidence="3">
    <location>
        <begin position="242"/>
        <end position="266"/>
    </location>
</feature>
<dbReference type="Pfam" id="PF10502">
    <property type="entry name" value="Peptidase_S26"/>
    <property type="match status" value="1"/>
</dbReference>
<evidence type="ECO:0000313" key="6">
    <source>
        <dbReference type="Proteomes" id="UP000250434"/>
    </source>
</evidence>
<keyword evidence="3" id="KW-1133">Transmembrane helix</keyword>
<keyword evidence="3" id="KW-0645">Protease</keyword>
<dbReference type="PRINTS" id="PR00727">
    <property type="entry name" value="LEADERPTASE"/>
</dbReference>
<dbReference type="KEGG" id="aab:A4R43_26635"/>
<evidence type="ECO:0000256" key="2">
    <source>
        <dbReference type="ARBA" id="ARBA00009370"/>
    </source>
</evidence>
<evidence type="ECO:0000259" key="4">
    <source>
        <dbReference type="Pfam" id="PF10502"/>
    </source>
</evidence>
<evidence type="ECO:0000256" key="1">
    <source>
        <dbReference type="ARBA" id="ARBA00004401"/>
    </source>
</evidence>
<dbReference type="NCBIfam" id="TIGR02227">
    <property type="entry name" value="sigpep_I_bact"/>
    <property type="match status" value="1"/>
</dbReference>
<dbReference type="Gene3D" id="2.10.109.10">
    <property type="entry name" value="Umud Fragment, subunit A"/>
    <property type="match status" value="1"/>
</dbReference>
<dbReference type="InterPro" id="IPR000223">
    <property type="entry name" value="Pept_S26A_signal_pept_1"/>
</dbReference>
<organism evidence="5 6">
    <name type="scientific">Amycolatopsis albispora</name>
    <dbReference type="NCBI Taxonomy" id="1804986"/>
    <lineage>
        <taxon>Bacteria</taxon>
        <taxon>Bacillati</taxon>
        <taxon>Actinomycetota</taxon>
        <taxon>Actinomycetes</taxon>
        <taxon>Pseudonocardiales</taxon>
        <taxon>Pseudonocardiaceae</taxon>
        <taxon>Amycolatopsis</taxon>
    </lineage>
</organism>
<dbReference type="PANTHER" id="PTHR43390:SF1">
    <property type="entry name" value="CHLOROPLAST PROCESSING PEPTIDASE"/>
    <property type="match status" value="1"/>
</dbReference>
<accession>A0A344LC52</accession>
<keyword evidence="6" id="KW-1185">Reference proteome</keyword>
<proteinExistence type="inferred from homology"/>